<feature type="domain" description="Gfo/Idh/MocA-like oxidoreductase C-terminal" evidence="6">
    <location>
        <begin position="570"/>
        <end position="774"/>
    </location>
</feature>
<feature type="domain" description="Gfo/Idh/MocA-like oxidoreductase N-terminal" evidence="5">
    <location>
        <begin position="441"/>
        <end position="554"/>
    </location>
</feature>
<gene>
    <name evidence="7" type="ORF">MUN82_11365</name>
</gene>
<dbReference type="InterPro" id="IPR004104">
    <property type="entry name" value="Gfo/Idh/MocA-like_OxRdtase_C"/>
</dbReference>
<dbReference type="Pfam" id="PF02894">
    <property type="entry name" value="GFO_IDH_MocA_C"/>
    <property type="match status" value="1"/>
</dbReference>
<dbReference type="SUPFAM" id="SSF51735">
    <property type="entry name" value="NAD(P)-binding Rossmann-fold domains"/>
    <property type="match status" value="1"/>
</dbReference>
<evidence type="ECO:0000256" key="2">
    <source>
        <dbReference type="ARBA" id="ARBA00008520"/>
    </source>
</evidence>
<comment type="similarity">
    <text evidence="2">Belongs to the bacterial solute-binding protein 1 family.</text>
</comment>
<evidence type="ECO:0000313" key="7">
    <source>
        <dbReference type="EMBL" id="UOR03545.1"/>
    </source>
</evidence>
<evidence type="ECO:0000259" key="6">
    <source>
        <dbReference type="Pfam" id="PF02894"/>
    </source>
</evidence>
<dbReference type="InterPro" id="IPR036291">
    <property type="entry name" value="NAD(P)-bd_dom_sf"/>
</dbReference>
<protein>
    <submittedName>
        <fullName evidence="7">Extracellular solute-binding protein</fullName>
    </submittedName>
</protein>
<dbReference type="Pfam" id="PF01547">
    <property type="entry name" value="SBP_bac_1"/>
    <property type="match status" value="1"/>
</dbReference>
<dbReference type="Gene3D" id="3.40.190.10">
    <property type="entry name" value="Periplasmic binding protein-like II"/>
    <property type="match status" value="2"/>
</dbReference>
<dbReference type="Gene3D" id="3.30.360.10">
    <property type="entry name" value="Dihydrodipicolinate Reductase, domain 2"/>
    <property type="match status" value="1"/>
</dbReference>
<dbReference type="GO" id="GO:0042597">
    <property type="term" value="C:periplasmic space"/>
    <property type="evidence" value="ECO:0007669"/>
    <property type="project" value="UniProtKB-SubCell"/>
</dbReference>
<name>A0A8T9SP15_9BACT</name>
<keyword evidence="3" id="KW-0813">Transport</keyword>
<dbReference type="InterPro" id="IPR006059">
    <property type="entry name" value="SBP"/>
</dbReference>
<dbReference type="PANTHER" id="PTHR43649:SF34">
    <property type="entry name" value="ABC TRANSPORTER PERIPLASMIC-BINDING PROTEIN YCJN-RELATED"/>
    <property type="match status" value="1"/>
</dbReference>
<dbReference type="InterPro" id="IPR050490">
    <property type="entry name" value="Bact_solute-bd_prot1"/>
</dbReference>
<dbReference type="RefSeq" id="WP_245090266.1">
    <property type="nucleotide sequence ID" value="NZ_CP095053.1"/>
</dbReference>
<evidence type="ECO:0000256" key="4">
    <source>
        <dbReference type="ARBA" id="ARBA00022729"/>
    </source>
</evidence>
<dbReference type="KEGG" id="haei:MUN82_11365"/>
<dbReference type="Proteomes" id="UP000829925">
    <property type="component" value="Chromosome"/>
</dbReference>
<accession>A0A8T9SP15</accession>
<dbReference type="InterPro" id="IPR000683">
    <property type="entry name" value="Gfo/Idh/MocA-like_OxRdtase_N"/>
</dbReference>
<comment type="subcellular location">
    <subcellularLocation>
        <location evidence="1">Periplasm</location>
    </subcellularLocation>
</comment>
<sequence length="784" mass="87496">MTPEQPVFRIAVRKFGPFESAMQKLWDGYCQHSGCQLAVEMVPMDLHPLHQSLLTNEGLLRGAWDVAHINTDWLLEAHTAGALENLTPYLQADPPAGFPKGWSSSLLGMQQYGDAVVGLPFHDGPECLIFRKDLFDSPVEQENFQRQHGRPLEPPTTWAELQTVAQFFHRPAENLYGLVAAGYPDGHNTVFDFCLQLWTRGGQLLDEQGRVVIDSEAAREGLSYYRQLLQDQAAIHPQSMQYESVQAGQAFARGEAALMINWFGFAAVCDVDEACPVRSKVDITSIPRGEGLQGRSASLNVYWLYAIGAGSKHKDVAYDFMRYATRPENDKLLTLEGGIGCRISTWHDAEINALVPYYHKLEMLHQQAESLPQKANWAQIATIIDEVVLQAINSDTPTAELLAAGQRNINLLDHVFCSTMFKINDIEVPYLPVLPEKPLPIVIIGAGGIVHDAHLPAYRKAGFEVVGITNRTRARAEKLAAEWGIPHVYDSVAEAVAHAPADAVYDITIMPEQFVATLEQLPDGCGVLIQKPMGDYFWQTQEILEVCRRKKLAAAINCQLRFAPYVSAAREMIRQGLIGELYDMEVRVTLETPWELFPHVMVHPRLEIQYHSIHYIDLLRSFLGEPSSVMAKTLRHPAKALSSSRSTILFDYGDTMHAVINTNHDHSFGPENQESFIKWEGTKGAIKARMGLLMNYPHGVPDKFEYCLMREGETPTWHTVELEGSWFPDAFMGTMGSLMRYKQGEIDVLPTSVEDVIKTMAVVEAAYASSDAGKASPPGPRRNA</sequence>
<dbReference type="Gene3D" id="3.40.50.720">
    <property type="entry name" value="NAD(P)-binding Rossmann-like Domain"/>
    <property type="match status" value="1"/>
</dbReference>
<keyword evidence="4" id="KW-0732">Signal</keyword>
<dbReference type="AlphaFoldDB" id="A0A8T9SP15"/>
<reference evidence="7 8" key="1">
    <citation type="submission" date="2022-04" db="EMBL/GenBank/DDBJ databases">
        <title>Hymenobacter sp. isolated from the air.</title>
        <authorList>
            <person name="Won M."/>
            <person name="Lee C.-M."/>
            <person name="Woen H.-Y."/>
            <person name="Kwon S.-W."/>
        </authorList>
    </citation>
    <scope>NUCLEOTIDE SEQUENCE [LARGE SCALE GENOMIC DNA]</scope>
    <source>
        <strain evidence="8">5413 J-13</strain>
    </source>
</reference>
<evidence type="ECO:0000256" key="1">
    <source>
        <dbReference type="ARBA" id="ARBA00004418"/>
    </source>
</evidence>
<dbReference type="SUPFAM" id="SSF53850">
    <property type="entry name" value="Periplasmic binding protein-like II"/>
    <property type="match status" value="1"/>
</dbReference>
<dbReference type="EMBL" id="CP095053">
    <property type="protein sequence ID" value="UOR03545.1"/>
    <property type="molecule type" value="Genomic_DNA"/>
</dbReference>
<dbReference type="GO" id="GO:0000166">
    <property type="term" value="F:nucleotide binding"/>
    <property type="evidence" value="ECO:0007669"/>
    <property type="project" value="InterPro"/>
</dbReference>
<organism evidence="7 8">
    <name type="scientific">Hymenobacter aerilatus</name>
    <dbReference type="NCBI Taxonomy" id="2932251"/>
    <lineage>
        <taxon>Bacteria</taxon>
        <taxon>Pseudomonadati</taxon>
        <taxon>Bacteroidota</taxon>
        <taxon>Cytophagia</taxon>
        <taxon>Cytophagales</taxon>
        <taxon>Hymenobacteraceae</taxon>
        <taxon>Hymenobacter</taxon>
    </lineage>
</organism>
<dbReference type="SUPFAM" id="SSF55347">
    <property type="entry name" value="Glyceraldehyde-3-phosphate dehydrogenase-like, C-terminal domain"/>
    <property type="match status" value="1"/>
</dbReference>
<evidence type="ECO:0000313" key="8">
    <source>
        <dbReference type="Proteomes" id="UP000829925"/>
    </source>
</evidence>
<dbReference type="Pfam" id="PF01408">
    <property type="entry name" value="GFO_IDH_MocA"/>
    <property type="match status" value="1"/>
</dbReference>
<evidence type="ECO:0000256" key="3">
    <source>
        <dbReference type="ARBA" id="ARBA00022448"/>
    </source>
</evidence>
<evidence type="ECO:0000259" key="5">
    <source>
        <dbReference type="Pfam" id="PF01408"/>
    </source>
</evidence>
<proteinExistence type="inferred from homology"/>
<keyword evidence="8" id="KW-1185">Reference proteome</keyword>
<dbReference type="PANTHER" id="PTHR43649">
    <property type="entry name" value="ARABINOSE-BINDING PROTEIN-RELATED"/>
    <property type="match status" value="1"/>
</dbReference>